<accession>A0A1G1YLX6</accession>
<proteinExistence type="predicted"/>
<feature type="region of interest" description="Disordered" evidence="1">
    <location>
        <begin position="1"/>
        <end position="22"/>
    </location>
</feature>
<evidence type="ECO:0000313" key="3">
    <source>
        <dbReference type="Proteomes" id="UP000177376"/>
    </source>
</evidence>
<sequence length="74" mass="8634">MSDKETEKSSAETPAEEMLPTNEKLWEELKKLRQEVDELKKSKRTERPILPSPPHDRMIKYAPIGRSPFGLLDR</sequence>
<protein>
    <submittedName>
        <fullName evidence="2">Uncharacterized protein</fullName>
    </submittedName>
</protein>
<comment type="caution">
    <text evidence="2">The sequence shown here is derived from an EMBL/GenBank/DDBJ whole genome shotgun (WGS) entry which is preliminary data.</text>
</comment>
<organism evidence="2 3">
    <name type="scientific">Candidatus Buchananbacteria bacterium RIFCSPLOWO2_01_FULL_39_33</name>
    <dbReference type="NCBI Taxonomy" id="1797543"/>
    <lineage>
        <taxon>Bacteria</taxon>
        <taxon>Candidatus Buchananiibacteriota</taxon>
    </lineage>
</organism>
<dbReference type="AlphaFoldDB" id="A0A1G1YLX6"/>
<evidence type="ECO:0000313" key="2">
    <source>
        <dbReference type="EMBL" id="OGY53281.1"/>
    </source>
</evidence>
<gene>
    <name evidence="2" type="ORF">A3A02_03260</name>
</gene>
<dbReference type="Proteomes" id="UP000177376">
    <property type="component" value="Unassembled WGS sequence"/>
</dbReference>
<name>A0A1G1YLX6_9BACT</name>
<feature type="region of interest" description="Disordered" evidence="1">
    <location>
        <begin position="38"/>
        <end position="74"/>
    </location>
</feature>
<evidence type="ECO:0000256" key="1">
    <source>
        <dbReference type="SAM" id="MobiDB-lite"/>
    </source>
</evidence>
<reference evidence="2 3" key="1">
    <citation type="journal article" date="2016" name="Nat. Commun.">
        <title>Thousands of microbial genomes shed light on interconnected biogeochemical processes in an aquifer system.</title>
        <authorList>
            <person name="Anantharaman K."/>
            <person name="Brown C.T."/>
            <person name="Hug L.A."/>
            <person name="Sharon I."/>
            <person name="Castelle C.J."/>
            <person name="Probst A.J."/>
            <person name="Thomas B.C."/>
            <person name="Singh A."/>
            <person name="Wilkins M.J."/>
            <person name="Karaoz U."/>
            <person name="Brodie E.L."/>
            <person name="Williams K.H."/>
            <person name="Hubbard S.S."/>
            <person name="Banfield J.F."/>
        </authorList>
    </citation>
    <scope>NUCLEOTIDE SEQUENCE [LARGE SCALE GENOMIC DNA]</scope>
</reference>
<feature type="compositionally biased region" description="Basic and acidic residues" evidence="1">
    <location>
        <begin position="1"/>
        <end position="10"/>
    </location>
</feature>
<dbReference type="EMBL" id="MHIM01000001">
    <property type="protein sequence ID" value="OGY53281.1"/>
    <property type="molecule type" value="Genomic_DNA"/>
</dbReference>